<evidence type="ECO:0000259" key="1">
    <source>
        <dbReference type="Pfam" id="PF22563"/>
    </source>
</evidence>
<dbReference type="Gene3D" id="3.40.50.2300">
    <property type="match status" value="1"/>
</dbReference>
<keyword evidence="3" id="KW-1185">Reference proteome</keyword>
<accession>R9I9Q0</accession>
<reference evidence="2 3" key="1">
    <citation type="submission" date="2013-04" db="EMBL/GenBank/DDBJ databases">
        <title>The Genome Sequence of Bacteroides massiliensis dnLKV3.</title>
        <authorList>
            <consortium name="The Broad Institute Genomics Platform"/>
            <consortium name="The Broad Institute Genome Sequencing Center for Infectious Disease"/>
            <person name="Earl A."/>
            <person name="Xavier R."/>
            <person name="Kuhn K."/>
            <person name="Stappenbeck T."/>
            <person name="Walker B."/>
            <person name="Young S."/>
            <person name="Zeng Q."/>
            <person name="Gargeya S."/>
            <person name="Fitzgerald M."/>
            <person name="Haas B."/>
            <person name="Abouelleil A."/>
            <person name="Allen A.W."/>
            <person name="Alvarado L."/>
            <person name="Arachchi H.M."/>
            <person name="Berlin A.M."/>
            <person name="Chapman S.B."/>
            <person name="Gainer-Dewar J."/>
            <person name="Goldberg J."/>
            <person name="Griggs A."/>
            <person name="Gujja S."/>
            <person name="Hansen M."/>
            <person name="Howarth C."/>
            <person name="Imamovic A."/>
            <person name="Ireland A."/>
            <person name="Larimer J."/>
            <person name="McCowan C."/>
            <person name="Murphy C."/>
            <person name="Pearson M."/>
            <person name="Poon T.W."/>
            <person name="Priest M."/>
            <person name="Roberts A."/>
            <person name="Saif S."/>
            <person name="Shea T."/>
            <person name="Sisk P."/>
            <person name="Sykes S."/>
            <person name="Wortman J."/>
            <person name="Nusbaum C."/>
            <person name="Birren B."/>
        </authorList>
    </citation>
    <scope>NUCLEOTIDE SEQUENCE [LARGE SCALE GENOMIC DNA]</scope>
    <source>
        <strain evidence="3">dnLKV3</strain>
    </source>
</reference>
<proteinExistence type="predicted"/>
<name>R9I9Q0_9BACT</name>
<sequence length="583" mass="67415">MARILMLHNDNLPGVFYEQELAGKFDIENVTIRISEDVMDFDAEICALLNPIFQRKPYDLIVLPYTFDAQNYMSFTGIRTAVHIRLTQLWGHTRKPILFVGPDAIEQVEKLSSMGSLFLTSLVYHTNSLSKDSLISLMDDCMKKVEMTDMQYRNFLEKVQVSRPSNYQTHHSLANEWAVRRWAEMLSWDNNPPALPGEDVFNMLFYKYLYANLATKHEVFSNRFKKKNPVKPLVNGIENKTIVYVDDEYNKGWENLLKIIVENSRAKLVCYKDFNEAWKRDELVKHINDFLDAQADAHCFLIDLRLHEEDFEGDPALMTGHQVVKHLFGKRQNTQVVVFTASNKVWNMKQVMSDYHVSDYIIKESPEFNFARAETIQNFKKFLSAIRKAACQHYIRDYQKELEKLSTQCPKGDLMEFVSLLSFDSDEGKNKVLKALLLSLHVFIENYISNVQKFAIDSAGNLLEPNGGICNFNKKMFFKFDNSGAKSNKIDVKFEDKLTLESAGWKFAPTDNEKSKDTIQVAALHYYYGFDASLCKLFLNIKKDRNTVISHCGGTVTSNIEDVKKLFQDVIMVMLHRDYPPVP</sequence>
<gene>
    <name evidence="2" type="ORF">C802_01517</name>
</gene>
<dbReference type="AlphaFoldDB" id="R9I9Q0"/>
<comment type="caution">
    <text evidence="2">The sequence shown here is derived from an EMBL/GenBank/DDBJ whole genome shotgun (WGS) entry which is preliminary data.</text>
</comment>
<dbReference type="EMBL" id="ASSP01000009">
    <property type="protein sequence ID" value="EOS13674.1"/>
    <property type="molecule type" value="Genomic_DNA"/>
</dbReference>
<dbReference type="OrthoDB" id="1419680at2"/>
<evidence type="ECO:0000313" key="2">
    <source>
        <dbReference type="EMBL" id="EOS13674.1"/>
    </source>
</evidence>
<evidence type="ECO:0000313" key="3">
    <source>
        <dbReference type="Proteomes" id="UP000014200"/>
    </source>
</evidence>
<organism evidence="2 3">
    <name type="scientific">Phocaeicola sartorii</name>
    <dbReference type="NCBI Taxonomy" id="671267"/>
    <lineage>
        <taxon>Bacteria</taxon>
        <taxon>Pseudomonadati</taxon>
        <taxon>Bacteroidota</taxon>
        <taxon>Bacteroidia</taxon>
        <taxon>Bacteroidales</taxon>
        <taxon>Bacteroidaceae</taxon>
        <taxon>Phocaeicola</taxon>
    </lineage>
</organism>
<dbReference type="Proteomes" id="UP000014200">
    <property type="component" value="Unassembled WGS sequence"/>
</dbReference>
<dbReference type="GeneID" id="82154709"/>
<protein>
    <recommendedName>
        <fullName evidence="1">Inactive Receiver domain-containing protein</fullName>
    </recommendedName>
</protein>
<dbReference type="HOGENOM" id="CLU_480346_0_0_10"/>
<dbReference type="Pfam" id="PF22563">
    <property type="entry name" value="iREC"/>
    <property type="match status" value="1"/>
</dbReference>
<dbReference type="STRING" id="1235788.C802_01517"/>
<feature type="domain" description="Inactive Receiver" evidence="1">
    <location>
        <begin position="35"/>
        <end position="125"/>
    </location>
</feature>
<dbReference type="RefSeq" id="WP_016275925.1">
    <property type="nucleotide sequence ID" value="NZ_JABVZU010000003.1"/>
</dbReference>
<dbReference type="InterPro" id="IPR054592">
    <property type="entry name" value="iREC"/>
</dbReference>
<dbReference type="PATRIC" id="fig|1235788.3.peg.1552"/>